<sequence length="1132" mass="126977">MHILELILDGFKSYPVRTTISGFDPSFNAVTGLNGSGKSNILDAICFVLGITNLSAVRATNLQDLIYKRGQAGVTKASVTVVFDNRDKTKAPVGFEQYAEVTVTRQILMGGATKYLINGHRSTQNSVQNLFQSVQLNINNPNFLIMQGKITKVLNMKPQEILGMIEEAAGTSMFEERKDKAVKTMAKKDKKMEEIQELLREEIEPKLNRLREEKRTYLAFQQNEAELEILTRLCIAWDHSQATRRLKDIVTQMDAKTDEIQTIEESRTQYHQEIKTMEDESTRIKRRMEAESKKGGKVEKMENRLKEIATDLARLKTQVELSQNTLKDEQGKLKDLTKAERDLTIQLDEKKTAGTEIKSKFADLKSEFDLSSADLKKAEELLQTLVTGLTTDESEGANAGGYMGQLAEARQQSADLASEAEQAKAKIGRLNIELKEKEPRLENAKAQKAKLEMAMEKMGWDENIEVQLRTRRSTELDHVRQLSEQVRQIRGRLSQLDFTYSDPVKNFDRRKVKGLVAQLITVDPSSFTHSTALEVCAGGRLYNVVVEDNVTASQILDGGRLARKVTMIPLNQIRAFVASAAQLTAASTASNGSAQLALNLIGYDDDVSKAMEFVFGNTLICPDADTAKTVTFNRNVKMKSVTLDGDIYDPSGTLSGGSKPSTSGILVKVQELKKVEDALKHHQANLDAIETEWHAAKTKMATFNQTKKDLDLKTHEITLLEERVKESNATRIISEVTEIKSTLAELNKTIVTCKEKQKASDAECKRLQKEMDDFKNNRDSKLKEIKADITRKKANVSKTASTVKAMQRDVQGIDAELDGFRKELAAMEKAKEEISKAVGRVDSDIAAVQHKLDLLARERKGAQDVIDRIEHTHEWVEGAKKLFGEAGGEFDFSVHRMKEKKVQLERLEADQHKLKKKVNPKVLHMIDSVEKREKDLKTMHTTVIKDKGKIEETIARLDEYKLEALTKAWQIVNGEFGQIFDTLLPGNWCELQPTEGKTISQGLEVRVRLGSTWKSSLTELSGGQRSLIALSLIMSLLKTHPSPIYVLDEVDAALDLQHTQNLGLLFKHRFKGSQFIVVSLKEGLFTNANVLFRTRFRDGTSVVERTVSRSASALYANDKENVNGSGDKSRRR</sequence>
<organism evidence="14">
    <name type="scientific">Melampsora larici-populina (strain 98AG31 / pathotype 3-4-7)</name>
    <name type="common">Poplar leaf rust fungus</name>
    <dbReference type="NCBI Taxonomy" id="747676"/>
    <lineage>
        <taxon>Eukaryota</taxon>
        <taxon>Fungi</taxon>
        <taxon>Dikarya</taxon>
        <taxon>Basidiomycota</taxon>
        <taxon>Pucciniomycotina</taxon>
        <taxon>Pucciniomycetes</taxon>
        <taxon>Pucciniales</taxon>
        <taxon>Melampsoraceae</taxon>
        <taxon>Melampsora</taxon>
    </lineage>
</organism>
<feature type="domain" description="SMC hinge" evidence="12">
    <location>
        <begin position="510"/>
        <end position="631"/>
    </location>
</feature>
<reference evidence="14" key="1">
    <citation type="journal article" date="2011" name="Proc. Natl. Acad. Sci. U.S.A.">
        <title>Obligate biotrophy features unraveled by the genomic analysis of rust fungi.</title>
        <authorList>
            <person name="Duplessis S."/>
            <person name="Cuomo C.A."/>
            <person name="Lin Y.-C."/>
            <person name="Aerts A."/>
            <person name="Tisserant E."/>
            <person name="Veneault-Fourrey C."/>
            <person name="Joly D.L."/>
            <person name="Hacquard S."/>
            <person name="Amselem J."/>
            <person name="Cantarel B.L."/>
            <person name="Chiu R."/>
            <person name="Coutinho P.M."/>
            <person name="Feau N."/>
            <person name="Field M."/>
            <person name="Frey P."/>
            <person name="Gelhaye E."/>
            <person name="Goldberg J."/>
            <person name="Grabherr M.G."/>
            <person name="Kodira C.D."/>
            <person name="Kohler A."/>
            <person name="Kuees U."/>
            <person name="Lindquist E.A."/>
            <person name="Lucas S.M."/>
            <person name="Mago R."/>
            <person name="Mauceli E."/>
            <person name="Morin E."/>
            <person name="Murat C."/>
            <person name="Pangilinan J.L."/>
            <person name="Park R."/>
            <person name="Pearson M."/>
            <person name="Quesneville H."/>
            <person name="Rouhier N."/>
            <person name="Sakthikumar S."/>
            <person name="Salamov A.A."/>
            <person name="Schmutz J."/>
            <person name="Selles B."/>
            <person name="Shapiro H."/>
            <person name="Tanguay P."/>
            <person name="Tuskan G.A."/>
            <person name="Henrissat B."/>
            <person name="Van de Peer Y."/>
            <person name="Rouze P."/>
            <person name="Ellis J.G."/>
            <person name="Dodds P.N."/>
            <person name="Schein J.E."/>
            <person name="Zhong S."/>
            <person name="Hamelin R.C."/>
            <person name="Grigoriev I.V."/>
            <person name="Szabo L.J."/>
            <person name="Martin F."/>
        </authorList>
    </citation>
    <scope>NUCLEOTIDE SEQUENCE [LARGE SCALE GENOMIC DNA]</scope>
    <source>
        <strain evidence="14">98AG31 / pathotype 3-4-7</strain>
    </source>
</reference>
<keyword evidence="6" id="KW-0067">ATP-binding</keyword>
<evidence type="ECO:0000256" key="3">
    <source>
        <dbReference type="ARBA" id="ARBA00022618"/>
    </source>
</evidence>
<keyword evidence="14" id="KW-1185">Reference proteome</keyword>
<keyword evidence="8" id="KW-0226">DNA condensation</keyword>
<evidence type="ECO:0000313" key="14">
    <source>
        <dbReference type="Proteomes" id="UP000001072"/>
    </source>
</evidence>
<dbReference type="SUPFAM" id="SSF52540">
    <property type="entry name" value="P-loop containing nucleoside triphosphate hydrolases"/>
    <property type="match status" value="1"/>
</dbReference>
<dbReference type="GeneID" id="18932530"/>
<dbReference type="PANTHER" id="PTHR43977">
    <property type="entry name" value="STRUCTURAL MAINTENANCE OF CHROMOSOMES PROTEIN 3"/>
    <property type="match status" value="1"/>
</dbReference>
<dbReference type="Pfam" id="PF02463">
    <property type="entry name" value="SMC_N"/>
    <property type="match status" value="1"/>
</dbReference>
<dbReference type="GO" id="GO:0030261">
    <property type="term" value="P:chromosome condensation"/>
    <property type="evidence" value="ECO:0007669"/>
    <property type="project" value="UniProtKB-KW"/>
</dbReference>
<dbReference type="GO" id="GO:0005694">
    <property type="term" value="C:chromosome"/>
    <property type="evidence" value="ECO:0007669"/>
    <property type="project" value="InterPro"/>
</dbReference>
<evidence type="ECO:0000256" key="7">
    <source>
        <dbReference type="ARBA" id="ARBA00023054"/>
    </source>
</evidence>
<dbReference type="Gene3D" id="1.10.287.1490">
    <property type="match status" value="1"/>
</dbReference>
<evidence type="ECO:0000256" key="2">
    <source>
        <dbReference type="ARBA" id="ARBA00005231"/>
    </source>
</evidence>
<dbReference type="OrthoDB" id="2501385at2759"/>
<dbReference type="InterPro" id="IPR003395">
    <property type="entry name" value="RecF/RecN/SMC_N"/>
</dbReference>
<gene>
    <name evidence="13" type="ORF">MELLADRAFT_74124</name>
</gene>
<dbReference type="GO" id="GO:0007059">
    <property type="term" value="P:chromosome segregation"/>
    <property type="evidence" value="ECO:0007669"/>
    <property type="project" value="UniProtKB-ARBA"/>
</dbReference>
<dbReference type="GO" id="GO:0016887">
    <property type="term" value="F:ATP hydrolysis activity"/>
    <property type="evidence" value="ECO:0007669"/>
    <property type="project" value="InterPro"/>
</dbReference>
<dbReference type="STRING" id="747676.F4R9B7"/>
<dbReference type="SUPFAM" id="SSF57997">
    <property type="entry name" value="Tropomyosin"/>
    <property type="match status" value="1"/>
</dbReference>
<evidence type="ECO:0000256" key="6">
    <source>
        <dbReference type="ARBA" id="ARBA00022840"/>
    </source>
</evidence>
<dbReference type="Pfam" id="PF06470">
    <property type="entry name" value="SMC_hinge"/>
    <property type="match status" value="1"/>
</dbReference>
<evidence type="ECO:0000313" key="13">
    <source>
        <dbReference type="EMBL" id="EGG11185.1"/>
    </source>
</evidence>
<dbReference type="CDD" id="cd03273">
    <property type="entry name" value="ABC_SMC2_euk"/>
    <property type="match status" value="1"/>
</dbReference>
<dbReference type="FunFam" id="3.40.50.300:FF:000278">
    <property type="entry name" value="Structural maintenance of chromosomes 2"/>
    <property type="match status" value="1"/>
</dbReference>
<protein>
    <recommendedName>
        <fullName evidence="12">SMC hinge domain-containing protein</fullName>
    </recommendedName>
</protein>
<dbReference type="InterPro" id="IPR027417">
    <property type="entry name" value="P-loop_NTPase"/>
</dbReference>
<dbReference type="Proteomes" id="UP000001072">
    <property type="component" value="Unassembled WGS sequence"/>
</dbReference>
<keyword evidence="3" id="KW-0132">Cell division</keyword>
<name>F4R9B7_MELLP</name>
<keyword evidence="10" id="KW-0131">Cell cycle</keyword>
<feature type="coiled-coil region" evidence="11">
    <location>
        <begin position="406"/>
        <end position="461"/>
    </location>
</feature>
<dbReference type="RefSeq" id="XP_007405787.1">
    <property type="nucleotide sequence ID" value="XM_007405725.1"/>
</dbReference>
<dbReference type="Gene3D" id="3.40.50.300">
    <property type="entry name" value="P-loop containing nucleotide triphosphate hydrolases"/>
    <property type="match status" value="2"/>
</dbReference>
<dbReference type="Gene3D" id="1.20.1060.20">
    <property type="match status" value="1"/>
</dbReference>
<dbReference type="InterPro" id="IPR036277">
    <property type="entry name" value="SMC_hinge_sf"/>
</dbReference>
<dbReference type="KEGG" id="mlr:MELLADRAFT_74124"/>
<keyword evidence="4" id="KW-0547">Nucleotide-binding</keyword>
<comment type="similarity">
    <text evidence="2">Belongs to the SMC family. SMC2 subfamily.</text>
</comment>
<dbReference type="eggNOG" id="KOG0933">
    <property type="taxonomic scope" value="Eukaryota"/>
</dbReference>
<keyword evidence="7 11" id="KW-0175">Coiled coil</keyword>
<dbReference type="EMBL" id="GL883093">
    <property type="protein sequence ID" value="EGG11185.1"/>
    <property type="molecule type" value="Genomic_DNA"/>
</dbReference>
<evidence type="ECO:0000256" key="1">
    <source>
        <dbReference type="ARBA" id="ARBA00004123"/>
    </source>
</evidence>
<comment type="subcellular location">
    <subcellularLocation>
        <location evidence="1">Nucleus</location>
    </subcellularLocation>
</comment>
<proteinExistence type="inferred from homology"/>
<keyword evidence="9" id="KW-0539">Nucleus</keyword>
<feature type="coiled-coil region" evidence="11">
    <location>
        <begin position="757"/>
        <end position="837"/>
    </location>
</feature>
<evidence type="ECO:0000256" key="9">
    <source>
        <dbReference type="ARBA" id="ARBA00023242"/>
    </source>
</evidence>
<evidence type="ECO:0000256" key="10">
    <source>
        <dbReference type="ARBA" id="ARBA00023306"/>
    </source>
</evidence>
<keyword evidence="5" id="KW-0498">Mitosis</keyword>
<dbReference type="AlphaFoldDB" id="F4R9B7"/>
<accession>F4R9B7</accession>
<evidence type="ECO:0000256" key="4">
    <source>
        <dbReference type="ARBA" id="ARBA00022741"/>
    </source>
</evidence>
<evidence type="ECO:0000256" key="5">
    <source>
        <dbReference type="ARBA" id="ARBA00022776"/>
    </source>
</evidence>
<dbReference type="VEuPathDB" id="FungiDB:MELLADRAFT_74124"/>
<dbReference type="InParanoid" id="F4R9B7"/>
<dbReference type="SMART" id="SM00968">
    <property type="entry name" value="SMC_hinge"/>
    <property type="match status" value="1"/>
</dbReference>
<dbReference type="HOGENOM" id="CLU_001042_9_0_1"/>
<dbReference type="GO" id="GO:0005524">
    <property type="term" value="F:ATP binding"/>
    <property type="evidence" value="ECO:0007669"/>
    <property type="project" value="UniProtKB-KW"/>
</dbReference>
<dbReference type="Gene3D" id="3.30.70.1620">
    <property type="match status" value="1"/>
</dbReference>
<dbReference type="GO" id="GO:0005634">
    <property type="term" value="C:nucleus"/>
    <property type="evidence" value="ECO:0007669"/>
    <property type="project" value="UniProtKB-SubCell"/>
</dbReference>
<feature type="coiled-coil region" evidence="11">
    <location>
        <begin position="260"/>
        <end position="339"/>
    </location>
</feature>
<dbReference type="SUPFAM" id="SSF75553">
    <property type="entry name" value="Smc hinge domain"/>
    <property type="match status" value="1"/>
</dbReference>
<dbReference type="PIRSF" id="PIRSF005719">
    <property type="entry name" value="SMC"/>
    <property type="match status" value="1"/>
</dbReference>
<evidence type="ECO:0000256" key="8">
    <source>
        <dbReference type="ARBA" id="ARBA00023067"/>
    </source>
</evidence>
<evidence type="ECO:0000259" key="12">
    <source>
        <dbReference type="SMART" id="SM00968"/>
    </source>
</evidence>
<dbReference type="GO" id="GO:0051301">
    <property type="term" value="P:cell division"/>
    <property type="evidence" value="ECO:0007669"/>
    <property type="project" value="UniProtKB-KW"/>
</dbReference>
<evidence type="ECO:0000256" key="11">
    <source>
        <dbReference type="SAM" id="Coils"/>
    </source>
</evidence>
<dbReference type="InterPro" id="IPR010935">
    <property type="entry name" value="SMC_hinge"/>
</dbReference>
<dbReference type="FunCoup" id="F4R9B7">
    <property type="interactions" value="683"/>
</dbReference>
<dbReference type="InterPro" id="IPR024704">
    <property type="entry name" value="SMC"/>
</dbReference>
<dbReference type="InterPro" id="IPR027120">
    <property type="entry name" value="Smc2_ABC"/>
</dbReference>